<keyword evidence="12" id="KW-0843">Virulence</keyword>
<evidence type="ECO:0000256" key="2">
    <source>
        <dbReference type="ARBA" id="ARBA00002451"/>
    </source>
</evidence>
<keyword evidence="10 15" id="KW-0720">Serine protease</keyword>
<protein>
    <recommendedName>
        <fullName evidence="4">tripeptidyl-peptidase II</fullName>
        <ecNumber evidence="4">3.4.14.10</ecNumber>
    </recommendedName>
</protein>
<feature type="binding site" evidence="15">
    <location>
        <position position="632"/>
    </location>
    <ligand>
        <name>Ca(2+)</name>
        <dbReference type="ChEBI" id="CHEBI:29108"/>
    </ligand>
</feature>
<dbReference type="Gene3D" id="3.40.50.200">
    <property type="entry name" value="Peptidase S8/S53 domain"/>
    <property type="match status" value="1"/>
</dbReference>
<feature type="active site" description="Charge relay system" evidence="15">
    <location>
        <position position="344"/>
    </location>
</feature>
<evidence type="ECO:0000256" key="4">
    <source>
        <dbReference type="ARBA" id="ARBA00012462"/>
    </source>
</evidence>
<proteinExistence type="predicted"/>
<dbReference type="GO" id="GO:0046872">
    <property type="term" value="F:metal ion binding"/>
    <property type="evidence" value="ECO:0007669"/>
    <property type="project" value="UniProtKB-UniRule"/>
</dbReference>
<keyword evidence="14" id="KW-0325">Glycoprotein</keyword>
<evidence type="ECO:0000256" key="15">
    <source>
        <dbReference type="PROSITE-ProRule" id="PRU01032"/>
    </source>
</evidence>
<evidence type="ECO:0000256" key="14">
    <source>
        <dbReference type="ARBA" id="ARBA00023180"/>
    </source>
</evidence>
<comment type="function">
    <text evidence="2">Secreted tripeptidyl-peptidase which degrades proteins at acidic pHs and is involved in virulence.</text>
</comment>
<dbReference type="InterPro" id="IPR050819">
    <property type="entry name" value="Tripeptidyl-peptidase_I"/>
</dbReference>
<keyword evidence="5" id="KW-0964">Secreted</keyword>
<sequence length="674" mass="73568">MLPMLSFALAALAATVSVLANPIAAANIPRVVHEKRDAIPSGWKRSRKHLPTAFIPLRIGLTQSNLDKLEEFLYEVSDPVSSSYGKHWDTAKVAHTFAPSEETVDRVRAWLADSGFETVRIHVTPANTWVEVNATVEEAEQLLATEYYVFEHTTGYEHVACDEYYIPEELSTHIDFITPTIHFNAVVRTPSHGLTPRDSFNATPGWVNNTAPWFNATFPHWNTTAPPLRSNGTNLGHPGVGLFPKPGGPISNHYADLQNCDQQITPDCLRALYGIIYKPLVPHKNSFGIVEYTPQAYRQSDLDIFFDQYAPNIKHRQPELVSIDGGFAQTSYEGFYFNGESDLDLQYGMALTDRQKVTLYQVGDMYLGASFNNFLDAIDGSYCTYDGGDDPSVDAPYPDQWYAGGYTGPKSCGVAPPAHVISTSYAYNEVELSQKYTARQCAEYAKLGLMGVTVLYSSGDYGVAGNNNLCINDQGSESYDGTTFNPTFPSGCPYVTSVGATQINPGAKVTDPESACEQVIYSGGGFSNHFPRPSYQQKAVENYLTNYPPPYPSNVWNSDNARAFPDLSANGANYAVAVDDAFISVYGTSASTPVVGAILTLVNDARLAVGKSPIGFINPTIYSKFFHGAFNDITSGGNQGCGTPGFQAVPGWDPVTGLGTPNFPEMLVRWLTLP</sequence>
<evidence type="ECO:0000256" key="13">
    <source>
        <dbReference type="ARBA" id="ARBA00023145"/>
    </source>
</evidence>
<dbReference type="CDD" id="cd11377">
    <property type="entry name" value="Pro-peptidase_S53"/>
    <property type="match status" value="1"/>
</dbReference>
<evidence type="ECO:0000259" key="17">
    <source>
        <dbReference type="PROSITE" id="PS51695"/>
    </source>
</evidence>
<dbReference type="MEROPS" id="S53.007"/>
<comment type="cofactor">
    <cofactor evidence="15">
        <name>Ca(2+)</name>
        <dbReference type="ChEBI" id="CHEBI:29108"/>
    </cofactor>
    <text evidence="15">Binds 1 Ca(2+) ion per subunit.</text>
</comment>
<dbReference type="SUPFAM" id="SSF52743">
    <property type="entry name" value="Subtilisin-like"/>
    <property type="match status" value="1"/>
</dbReference>
<reference evidence="19" key="1">
    <citation type="journal article" date="2014" name="Proc. Natl. Acad. Sci. U.S.A.">
        <title>Extensive sampling of basidiomycete genomes demonstrates inadequacy of the white-rot/brown-rot paradigm for wood decay fungi.</title>
        <authorList>
            <person name="Riley R."/>
            <person name="Salamov A.A."/>
            <person name="Brown D.W."/>
            <person name="Nagy L.G."/>
            <person name="Floudas D."/>
            <person name="Held B.W."/>
            <person name="Levasseur A."/>
            <person name="Lombard V."/>
            <person name="Morin E."/>
            <person name="Otillar R."/>
            <person name="Lindquist E.A."/>
            <person name="Sun H."/>
            <person name="LaButti K.M."/>
            <person name="Schmutz J."/>
            <person name="Jabbour D."/>
            <person name="Luo H."/>
            <person name="Baker S.E."/>
            <person name="Pisabarro A.G."/>
            <person name="Walton J.D."/>
            <person name="Blanchette R.A."/>
            <person name="Henrissat B."/>
            <person name="Martin F."/>
            <person name="Cullen D."/>
            <person name="Hibbett D.S."/>
            <person name="Grigoriev I.V."/>
        </authorList>
    </citation>
    <scope>NUCLEOTIDE SEQUENCE [LARGE SCALE GENOMIC DNA]</scope>
    <source>
        <strain evidence="19">MUCL 33604</strain>
    </source>
</reference>
<evidence type="ECO:0000256" key="11">
    <source>
        <dbReference type="ARBA" id="ARBA00022837"/>
    </source>
</evidence>
<dbReference type="EMBL" id="KL197730">
    <property type="protein sequence ID" value="KDQ54114.1"/>
    <property type="molecule type" value="Genomic_DNA"/>
</dbReference>
<dbReference type="InterPro" id="IPR015366">
    <property type="entry name" value="S53_propep"/>
</dbReference>
<dbReference type="PANTHER" id="PTHR14218">
    <property type="entry name" value="PROTEASE S8 TRIPEPTIDYL PEPTIDASE I CLN2"/>
    <property type="match status" value="1"/>
</dbReference>
<dbReference type="GO" id="GO:0004252">
    <property type="term" value="F:serine-type endopeptidase activity"/>
    <property type="evidence" value="ECO:0007669"/>
    <property type="project" value="UniProtKB-UniRule"/>
</dbReference>
<evidence type="ECO:0000313" key="19">
    <source>
        <dbReference type="Proteomes" id="UP000027265"/>
    </source>
</evidence>
<dbReference type="InterPro" id="IPR000209">
    <property type="entry name" value="Peptidase_S8/S53_dom"/>
</dbReference>
<dbReference type="InterPro" id="IPR030400">
    <property type="entry name" value="Sedolisin_dom"/>
</dbReference>
<dbReference type="HOGENOM" id="CLU_013783_4_0_1"/>
<feature type="signal peptide" evidence="16">
    <location>
        <begin position="1"/>
        <end position="20"/>
    </location>
</feature>
<keyword evidence="11 15" id="KW-0106">Calcium</keyword>
<evidence type="ECO:0000256" key="12">
    <source>
        <dbReference type="ARBA" id="ARBA00023026"/>
    </source>
</evidence>
<keyword evidence="19" id="KW-1185">Reference proteome</keyword>
<dbReference type="Pfam" id="PF00082">
    <property type="entry name" value="Peptidase_S8"/>
    <property type="match status" value="1"/>
</dbReference>
<feature type="active site" description="Charge relay system" evidence="15">
    <location>
        <position position="340"/>
    </location>
</feature>
<feature type="active site" description="Charge relay system" evidence="15">
    <location>
        <position position="589"/>
    </location>
</feature>
<keyword evidence="8 16" id="KW-0732">Signal</keyword>
<dbReference type="PANTHER" id="PTHR14218:SF19">
    <property type="entry name" value="SERINE PROTEASE AORO, PUTATIVE (AFU_ORTHOLOGUE AFUA_6G10250)-RELATED"/>
    <property type="match status" value="1"/>
</dbReference>
<dbReference type="OrthoDB" id="409122at2759"/>
<evidence type="ECO:0000256" key="9">
    <source>
        <dbReference type="ARBA" id="ARBA00022801"/>
    </source>
</evidence>
<dbReference type="InParanoid" id="A0A067PH45"/>
<evidence type="ECO:0000256" key="5">
    <source>
        <dbReference type="ARBA" id="ARBA00022525"/>
    </source>
</evidence>
<dbReference type="Proteomes" id="UP000027265">
    <property type="component" value="Unassembled WGS sequence"/>
</dbReference>
<comment type="catalytic activity">
    <reaction evidence="1">
        <text>Release of an N-terminal tripeptide from a polypeptide.</text>
        <dbReference type="EC" id="3.4.14.10"/>
    </reaction>
</comment>
<dbReference type="SMART" id="SM00944">
    <property type="entry name" value="Pro-kuma_activ"/>
    <property type="match status" value="1"/>
</dbReference>
<feature type="binding site" evidence="15">
    <location>
        <position position="633"/>
    </location>
    <ligand>
        <name>Ca(2+)</name>
        <dbReference type="ChEBI" id="CHEBI:29108"/>
    </ligand>
</feature>
<feature type="binding site" evidence="15">
    <location>
        <position position="653"/>
    </location>
    <ligand>
        <name>Ca(2+)</name>
        <dbReference type="ChEBI" id="CHEBI:29108"/>
    </ligand>
</feature>
<dbReference type="STRING" id="933084.A0A067PH45"/>
<evidence type="ECO:0000256" key="3">
    <source>
        <dbReference type="ARBA" id="ARBA00004239"/>
    </source>
</evidence>
<evidence type="ECO:0000256" key="7">
    <source>
        <dbReference type="ARBA" id="ARBA00022723"/>
    </source>
</evidence>
<dbReference type="AlphaFoldDB" id="A0A067PH45"/>
<name>A0A067PH45_9AGAM</name>
<dbReference type="InterPro" id="IPR036852">
    <property type="entry name" value="Peptidase_S8/S53_dom_sf"/>
</dbReference>
<evidence type="ECO:0000256" key="1">
    <source>
        <dbReference type="ARBA" id="ARBA00001910"/>
    </source>
</evidence>
<feature type="chain" id="PRO_5001643164" description="tripeptidyl-peptidase II" evidence="16">
    <location>
        <begin position="21"/>
        <end position="674"/>
    </location>
</feature>
<dbReference type="GO" id="GO:0005576">
    <property type="term" value="C:extracellular region"/>
    <property type="evidence" value="ECO:0007669"/>
    <property type="project" value="UniProtKB-SubCell"/>
</dbReference>
<dbReference type="CDD" id="cd04056">
    <property type="entry name" value="Peptidases_S53"/>
    <property type="match status" value="1"/>
</dbReference>
<evidence type="ECO:0000256" key="6">
    <source>
        <dbReference type="ARBA" id="ARBA00022670"/>
    </source>
</evidence>
<evidence type="ECO:0000256" key="16">
    <source>
        <dbReference type="SAM" id="SignalP"/>
    </source>
</evidence>
<keyword evidence="9 15" id="KW-0378">Hydrolase</keyword>
<dbReference type="PROSITE" id="PS51695">
    <property type="entry name" value="SEDOLISIN"/>
    <property type="match status" value="1"/>
</dbReference>
<organism evidence="18 19">
    <name type="scientific">Jaapia argillacea MUCL 33604</name>
    <dbReference type="NCBI Taxonomy" id="933084"/>
    <lineage>
        <taxon>Eukaryota</taxon>
        <taxon>Fungi</taxon>
        <taxon>Dikarya</taxon>
        <taxon>Basidiomycota</taxon>
        <taxon>Agaricomycotina</taxon>
        <taxon>Agaricomycetes</taxon>
        <taxon>Agaricomycetidae</taxon>
        <taxon>Jaapiales</taxon>
        <taxon>Jaapiaceae</taxon>
        <taxon>Jaapia</taxon>
    </lineage>
</organism>
<keyword evidence="7 15" id="KW-0479">Metal-binding</keyword>
<evidence type="ECO:0000256" key="8">
    <source>
        <dbReference type="ARBA" id="ARBA00022729"/>
    </source>
</evidence>
<dbReference type="EC" id="3.4.14.10" evidence="4"/>
<evidence type="ECO:0000256" key="10">
    <source>
        <dbReference type="ARBA" id="ARBA00022825"/>
    </source>
</evidence>
<keyword evidence="6 15" id="KW-0645">Protease</keyword>
<accession>A0A067PH45</accession>
<evidence type="ECO:0000313" key="18">
    <source>
        <dbReference type="EMBL" id="KDQ54114.1"/>
    </source>
</evidence>
<dbReference type="FunFam" id="3.40.50.200:FF:000015">
    <property type="entry name" value="Tripeptidyl peptidase A"/>
    <property type="match status" value="1"/>
</dbReference>
<feature type="domain" description="Peptidase S53" evidence="17">
    <location>
        <begin position="263"/>
        <end position="673"/>
    </location>
</feature>
<dbReference type="SUPFAM" id="SSF54897">
    <property type="entry name" value="Protease propeptides/inhibitors"/>
    <property type="match status" value="1"/>
</dbReference>
<keyword evidence="13" id="KW-0865">Zymogen</keyword>
<dbReference type="GO" id="GO:0008240">
    <property type="term" value="F:tripeptidyl-peptidase activity"/>
    <property type="evidence" value="ECO:0007669"/>
    <property type="project" value="UniProtKB-EC"/>
</dbReference>
<gene>
    <name evidence="18" type="ORF">JAAARDRAFT_38728</name>
</gene>
<dbReference type="GO" id="GO:0006508">
    <property type="term" value="P:proteolysis"/>
    <property type="evidence" value="ECO:0007669"/>
    <property type="project" value="UniProtKB-KW"/>
</dbReference>
<dbReference type="Pfam" id="PF09286">
    <property type="entry name" value="Pro-kuma_activ"/>
    <property type="match status" value="1"/>
</dbReference>
<comment type="subcellular location">
    <subcellularLocation>
        <location evidence="3">Secreted</location>
        <location evidence="3">Extracellular space</location>
    </subcellularLocation>
</comment>
<feature type="binding site" evidence="15">
    <location>
        <position position="651"/>
    </location>
    <ligand>
        <name>Ca(2+)</name>
        <dbReference type="ChEBI" id="CHEBI:29108"/>
    </ligand>
</feature>